<keyword evidence="2" id="KW-1185">Reference proteome</keyword>
<proteinExistence type="predicted"/>
<accession>A0A1I4YJN7</accession>
<reference evidence="2" key="1">
    <citation type="submission" date="2016-10" db="EMBL/GenBank/DDBJ databases">
        <authorList>
            <person name="Varghese N."/>
            <person name="Submissions S."/>
        </authorList>
    </citation>
    <scope>NUCLEOTIDE SEQUENCE [LARGE SCALE GENOMIC DNA]</scope>
    <source>
        <strain evidence="2">N6PO6</strain>
    </source>
</reference>
<name>A0A1I4YJN7_9GAMM</name>
<gene>
    <name evidence="1" type="ORF">SAMN05216516_106152</name>
</gene>
<evidence type="ECO:0000313" key="2">
    <source>
        <dbReference type="Proteomes" id="UP000242222"/>
    </source>
</evidence>
<dbReference type="Proteomes" id="UP000242222">
    <property type="component" value="Unassembled WGS sequence"/>
</dbReference>
<evidence type="ECO:0000313" key="1">
    <source>
        <dbReference type="EMBL" id="SFN38232.1"/>
    </source>
</evidence>
<dbReference type="AlphaFoldDB" id="A0A1I4YJN7"/>
<protein>
    <submittedName>
        <fullName evidence="1">Uncharacterized protein</fullName>
    </submittedName>
</protein>
<sequence length="76" mass="8594">MPVIKLHCKECGSDRFRASMNSLHDNRIAQMYCEKCASQVDIEEVVWYQNNYVAPGTLPQEDNVPFSDGVYILPGA</sequence>
<organism evidence="1 2">
    <name type="scientific">Izhakiella capsodis</name>
    <dbReference type="NCBI Taxonomy" id="1367852"/>
    <lineage>
        <taxon>Bacteria</taxon>
        <taxon>Pseudomonadati</taxon>
        <taxon>Pseudomonadota</taxon>
        <taxon>Gammaproteobacteria</taxon>
        <taxon>Enterobacterales</taxon>
        <taxon>Erwiniaceae</taxon>
        <taxon>Izhakiella</taxon>
    </lineage>
</organism>
<dbReference type="EMBL" id="FOVC01000006">
    <property type="protein sequence ID" value="SFN38232.1"/>
    <property type="molecule type" value="Genomic_DNA"/>
</dbReference>